<keyword evidence="7 10" id="KW-0378">Hydrolase</keyword>
<dbReference type="Pfam" id="PF22679">
    <property type="entry name" value="T1R_D3-like"/>
    <property type="match status" value="1"/>
</dbReference>
<dbReference type="NCBIfam" id="TIGR00348">
    <property type="entry name" value="hsdR"/>
    <property type="match status" value="1"/>
</dbReference>
<name>A0ABS3TED4_9BACT</name>
<evidence type="ECO:0000256" key="5">
    <source>
        <dbReference type="ARBA" id="ARBA00022747"/>
    </source>
</evidence>
<feature type="domain" description="Helicase ATP-binding" evidence="11">
    <location>
        <begin position="318"/>
        <end position="480"/>
    </location>
</feature>
<dbReference type="SUPFAM" id="SSF52540">
    <property type="entry name" value="P-loop containing nucleoside triphosphate hydrolases"/>
    <property type="match status" value="1"/>
</dbReference>
<dbReference type="InterPro" id="IPR014001">
    <property type="entry name" value="Helicase_ATP-bd"/>
</dbReference>
<keyword evidence="3" id="KW-0540">Nuclease</keyword>
<accession>A0ABS3TED4</accession>
<keyword evidence="4 10" id="KW-0547">Nucleotide-binding</keyword>
<keyword evidence="8 10" id="KW-0067">ATP-binding</keyword>
<dbReference type="Pfam" id="PF18766">
    <property type="entry name" value="SWI2_SNF2"/>
    <property type="match status" value="1"/>
</dbReference>
<evidence type="ECO:0000256" key="1">
    <source>
        <dbReference type="ARBA" id="ARBA00000851"/>
    </source>
</evidence>
<dbReference type="Pfam" id="PF04313">
    <property type="entry name" value="HSDR_N"/>
    <property type="match status" value="1"/>
</dbReference>
<dbReference type="Proteomes" id="UP000670527">
    <property type="component" value="Unassembled WGS sequence"/>
</dbReference>
<keyword evidence="13" id="KW-1185">Reference proteome</keyword>
<sequence>MSTNSYAEKSDAETPALRFLQRLGYQLLTPEQAMEARENRPHAVLLENILAKKLREINGFDYLDTRYEFSEASIQLAVQALRDIPDEGLVRTNEQVYELLTLGKSAPETVQGDTKSYTLRYIDWAEPRNNDYHVVPQLLVQGAQHKRWPDLTLFVNGIPFGIIEAKRRDGNHTVEEGIRQHVRNYDYEEGIPRLYHYAQLLLALQPNEVRYGTTGAKLDFWSGWREQGQSEASLEAAVQRVRLRKLPGLPPEPTDTLPTEQDRQLYCLCRPERLLELINRFTLFDGGVRKVARYQQYFAVRNTLERVRTRNTASGPEGEAPASRRGGIIWHTQGSGKSLTMVLLAKALALQPDILRPRVVLVTDRRDLDRQIRKTFQQCGKEVAPARSGQHLIELLQDRRADVITAIIDKFDTALRGREFQDPDANIFVLIDESHRSQFGNRHQKMRRLLPSACYIGFTGTPLLKADRSTARRFGGFIDKYTIRQAVHDGAVLPLLYEGRHLSFDINALPLDRGVDRVTESLPEYQAQTIKQRHARRVTHLYGSPQVVEEIAHDIAKHYTGTWQGTGLKAQLAVTSKRVAVLYHQAFQRLAKTNPALRINSAVIISPPDRLLAADEDVNVYEEADQTGLVKRFWDETVTPYYTSPEAYEEDIIDRFNSSSDEVELLIVVSKLLTGFDAPRNTVLYLARHLESHTLLQAIARVNRLFTGKQFGYIIDYAHLLGHLDKALTDYDELQGFDEEDLLGTVTNVDEEVEKLPDHHSAVWALFPRELNRPALDLEALERHLAPADRRDEFRACLSRFARTLQIALSVAVPPAHLNLDYYRQQLALFTTLWRSVKARYADDQDFREYEASIRKLLYTHVGVVDIEPMGEPISIFEQVGEQQPEPAGPAKSRASKADFIAHNLKKVISERLDQDRVLYEKFSRLLQTAINDFHQQRTSEVEYLRQVQELTSLVGQGYDAGIPAALRHQPEARALFNTLKKALSEVSAVAQPAPEQLASVALEVEQLLRTLLIRDWRRNPDVQNQMHNAVEDYFLDHQVELGLAHLIEKDKYDLLDNLWDRTLEVARNNFA</sequence>
<comment type="catalytic activity">
    <reaction evidence="1 10">
        <text>Endonucleolytic cleavage of DNA to give random double-stranded fragments with terminal 5'-phosphates, ATP is simultaneously hydrolyzed.</text>
        <dbReference type="EC" id="3.1.21.3"/>
    </reaction>
</comment>
<dbReference type="InterPro" id="IPR007409">
    <property type="entry name" value="Restrct_endonuc_type1_HsdR_N"/>
</dbReference>
<evidence type="ECO:0000256" key="9">
    <source>
        <dbReference type="ARBA" id="ARBA00023125"/>
    </source>
</evidence>
<dbReference type="EMBL" id="JAGETX010000009">
    <property type="protein sequence ID" value="MBO3272015.1"/>
    <property type="molecule type" value="Genomic_DNA"/>
</dbReference>
<evidence type="ECO:0000313" key="12">
    <source>
        <dbReference type="EMBL" id="MBO3272015.1"/>
    </source>
</evidence>
<dbReference type="CDD" id="cd22332">
    <property type="entry name" value="HsdR_N"/>
    <property type="match status" value="1"/>
</dbReference>
<dbReference type="InterPro" id="IPR021810">
    <property type="entry name" value="T1RH-like_C"/>
</dbReference>
<evidence type="ECO:0000256" key="7">
    <source>
        <dbReference type="ARBA" id="ARBA00022801"/>
    </source>
</evidence>
<dbReference type="InterPro" id="IPR004473">
    <property type="entry name" value="Restrct_endonuc_typeI_HsdR"/>
</dbReference>
<dbReference type="Gene3D" id="3.90.1570.50">
    <property type="match status" value="1"/>
</dbReference>
<keyword evidence="6 12" id="KW-0255">Endonuclease</keyword>
<dbReference type="RefSeq" id="WP_208308292.1">
    <property type="nucleotide sequence ID" value="NZ_JAGETX010000009.1"/>
</dbReference>
<comment type="subunit">
    <text evidence="10">The type I restriction/modification system is composed of three polypeptides R, M and S.</text>
</comment>
<dbReference type="InterPro" id="IPR055180">
    <property type="entry name" value="HsdR_RecA-like_helicase_dom_2"/>
</dbReference>
<dbReference type="InterPro" id="IPR040980">
    <property type="entry name" value="SWI2_SNF2"/>
</dbReference>
<organism evidence="12 13">
    <name type="scientific">Hymenobacter defluvii</name>
    <dbReference type="NCBI Taxonomy" id="2054411"/>
    <lineage>
        <taxon>Bacteria</taxon>
        <taxon>Pseudomonadati</taxon>
        <taxon>Bacteroidota</taxon>
        <taxon>Cytophagia</taxon>
        <taxon>Cytophagales</taxon>
        <taxon>Hymenobacteraceae</taxon>
        <taxon>Hymenobacter</taxon>
    </lineage>
</organism>
<dbReference type="CDD" id="cd18030">
    <property type="entry name" value="DEXHc_RE_I_HsdR"/>
    <property type="match status" value="1"/>
</dbReference>
<evidence type="ECO:0000256" key="4">
    <source>
        <dbReference type="ARBA" id="ARBA00022741"/>
    </source>
</evidence>
<dbReference type="Gene3D" id="3.40.50.300">
    <property type="entry name" value="P-loop containing nucleotide triphosphate hydrolases"/>
    <property type="match status" value="2"/>
</dbReference>
<comment type="function">
    <text evidence="10">Subunit R is required for both nuclease and ATPase activities, but not for modification.</text>
</comment>
<evidence type="ECO:0000256" key="6">
    <source>
        <dbReference type="ARBA" id="ARBA00022759"/>
    </source>
</evidence>
<dbReference type="CDD" id="cd18800">
    <property type="entry name" value="SF2_C_EcoR124I-like"/>
    <property type="match status" value="1"/>
</dbReference>
<keyword evidence="9 10" id="KW-0238">DNA-binding</keyword>
<comment type="caution">
    <text evidence="12">The sequence shown here is derived from an EMBL/GenBank/DDBJ whole genome shotgun (WGS) entry which is preliminary data.</text>
</comment>
<evidence type="ECO:0000256" key="10">
    <source>
        <dbReference type="RuleBase" id="RU364115"/>
    </source>
</evidence>
<proteinExistence type="inferred from homology"/>
<reference evidence="12 13" key="1">
    <citation type="submission" date="2021-03" db="EMBL/GenBank/DDBJ databases">
        <authorList>
            <person name="Kim M.K."/>
        </authorList>
    </citation>
    <scope>NUCLEOTIDE SEQUENCE [LARGE SCALE GENOMIC DNA]</scope>
    <source>
        <strain evidence="12 13">BT507</strain>
    </source>
</reference>
<comment type="similarity">
    <text evidence="2 10">Belongs to the HsdR family.</text>
</comment>
<protein>
    <recommendedName>
        <fullName evidence="10">Type I restriction enzyme endonuclease subunit</fullName>
        <shortName evidence="10">R protein</shortName>
        <ecNumber evidence="10">3.1.21.3</ecNumber>
    </recommendedName>
</protein>
<dbReference type="GO" id="GO:0004519">
    <property type="term" value="F:endonuclease activity"/>
    <property type="evidence" value="ECO:0007669"/>
    <property type="project" value="UniProtKB-KW"/>
</dbReference>
<dbReference type="PANTHER" id="PTHR30195">
    <property type="entry name" value="TYPE I SITE-SPECIFIC DEOXYRIBONUCLEASE PROTEIN SUBUNIT M AND R"/>
    <property type="match status" value="1"/>
</dbReference>
<evidence type="ECO:0000313" key="13">
    <source>
        <dbReference type="Proteomes" id="UP000670527"/>
    </source>
</evidence>
<dbReference type="EC" id="3.1.21.3" evidence="10"/>
<keyword evidence="5 10" id="KW-0680">Restriction system</keyword>
<evidence type="ECO:0000259" key="11">
    <source>
        <dbReference type="PROSITE" id="PS51192"/>
    </source>
</evidence>
<dbReference type="InterPro" id="IPR051268">
    <property type="entry name" value="Type-I_R_enzyme_R_subunit"/>
</dbReference>
<dbReference type="SMART" id="SM00487">
    <property type="entry name" value="DEXDc"/>
    <property type="match status" value="1"/>
</dbReference>
<evidence type="ECO:0000256" key="2">
    <source>
        <dbReference type="ARBA" id="ARBA00008598"/>
    </source>
</evidence>
<evidence type="ECO:0000256" key="8">
    <source>
        <dbReference type="ARBA" id="ARBA00022840"/>
    </source>
</evidence>
<dbReference type="PANTHER" id="PTHR30195:SF15">
    <property type="entry name" value="TYPE I RESTRICTION ENZYME HINDI ENDONUCLEASE SUBUNIT"/>
    <property type="match status" value="1"/>
</dbReference>
<dbReference type="Pfam" id="PF11867">
    <property type="entry name" value="T1RH-like_C"/>
    <property type="match status" value="1"/>
</dbReference>
<dbReference type="InterPro" id="IPR027417">
    <property type="entry name" value="P-loop_NTPase"/>
</dbReference>
<evidence type="ECO:0000256" key="3">
    <source>
        <dbReference type="ARBA" id="ARBA00022722"/>
    </source>
</evidence>
<dbReference type="PROSITE" id="PS51192">
    <property type="entry name" value="HELICASE_ATP_BIND_1"/>
    <property type="match status" value="1"/>
</dbReference>
<gene>
    <name evidence="12" type="ORF">J4D97_15250</name>
</gene>